<dbReference type="EC" id="1.1.1.94" evidence="11"/>
<evidence type="ECO:0000256" key="9">
    <source>
        <dbReference type="PIRSR" id="PIRSR000114-3"/>
    </source>
</evidence>
<dbReference type="InterPro" id="IPR036291">
    <property type="entry name" value="NAD(P)-bd_dom_sf"/>
</dbReference>
<evidence type="ECO:0000313" key="15">
    <source>
        <dbReference type="Proteomes" id="UP000006054"/>
    </source>
</evidence>
<dbReference type="InterPro" id="IPR006109">
    <property type="entry name" value="G3P_DH_NAD-dep_C"/>
</dbReference>
<evidence type="ECO:0000313" key="14">
    <source>
        <dbReference type="EMBL" id="AFM06197.1"/>
    </source>
</evidence>
<dbReference type="Gene3D" id="3.40.50.720">
    <property type="entry name" value="NAD(P)-binding Rossmann-like Domain"/>
    <property type="match status" value="1"/>
</dbReference>
<dbReference type="GO" id="GO:0008654">
    <property type="term" value="P:phospholipid biosynthetic process"/>
    <property type="evidence" value="ECO:0007669"/>
    <property type="project" value="UniProtKB-KW"/>
</dbReference>
<feature type="active site" description="Proton acceptor" evidence="7">
    <location>
        <position position="202"/>
    </location>
</feature>
<comment type="similarity">
    <text evidence="1 10">Belongs to the NAD-dependent glycerol-3-phosphate dehydrogenase family.</text>
</comment>
<name>I4AQG2_BERLS</name>
<keyword evidence="5" id="KW-0594">Phospholipid biosynthesis</keyword>
<keyword evidence="2" id="KW-0444">Lipid biosynthesis</keyword>
<accession>I4AQG2</accession>
<evidence type="ECO:0000256" key="10">
    <source>
        <dbReference type="RuleBase" id="RU000437"/>
    </source>
</evidence>
<gene>
    <name evidence="14" type="ordered locus">Fleli_3893</name>
</gene>
<keyword evidence="9 10" id="KW-0520">NAD</keyword>
<dbReference type="Proteomes" id="UP000006054">
    <property type="component" value="Chromosome"/>
</dbReference>
<evidence type="ECO:0000256" key="2">
    <source>
        <dbReference type="ARBA" id="ARBA00022516"/>
    </source>
</evidence>
<dbReference type="InterPro" id="IPR013328">
    <property type="entry name" value="6PGD_dom2"/>
</dbReference>
<reference evidence="15" key="1">
    <citation type="submission" date="2012-06" db="EMBL/GenBank/DDBJ databases">
        <title>The complete genome of Flexibacter litoralis DSM 6794.</title>
        <authorList>
            <person name="Lucas S."/>
            <person name="Copeland A."/>
            <person name="Lapidus A."/>
            <person name="Glavina del Rio T."/>
            <person name="Dalin E."/>
            <person name="Tice H."/>
            <person name="Bruce D."/>
            <person name="Goodwin L."/>
            <person name="Pitluck S."/>
            <person name="Peters L."/>
            <person name="Ovchinnikova G."/>
            <person name="Lu M."/>
            <person name="Kyrpides N."/>
            <person name="Mavromatis K."/>
            <person name="Ivanova N."/>
            <person name="Brettin T."/>
            <person name="Detter J.C."/>
            <person name="Han C."/>
            <person name="Larimer F."/>
            <person name="Land M."/>
            <person name="Hauser L."/>
            <person name="Markowitz V."/>
            <person name="Cheng J.-F."/>
            <person name="Hugenholtz P."/>
            <person name="Woyke T."/>
            <person name="Wu D."/>
            <person name="Spring S."/>
            <person name="Lang E."/>
            <person name="Kopitz M."/>
            <person name="Brambilla E."/>
            <person name="Klenk H.-P."/>
            <person name="Eisen J.A."/>
        </authorList>
    </citation>
    <scope>NUCLEOTIDE SEQUENCE [LARGE SCALE GENOMIC DNA]</scope>
    <source>
        <strain evidence="15">ATCC 23117 / DSM 6794 / NBRC 15988 / NCIMB 1366 / Sio-4</strain>
    </source>
</reference>
<dbReference type="PANTHER" id="PTHR11728">
    <property type="entry name" value="GLYCEROL-3-PHOSPHATE DEHYDROGENASE"/>
    <property type="match status" value="1"/>
</dbReference>
<protein>
    <recommendedName>
        <fullName evidence="11">Glycerol-3-phosphate dehydrogenase</fullName>
        <ecNumber evidence="11">1.1.1.94</ecNumber>
    </recommendedName>
</protein>
<keyword evidence="15" id="KW-1185">Reference proteome</keyword>
<feature type="binding site" evidence="9">
    <location>
        <position position="267"/>
    </location>
    <ligand>
        <name>NAD(+)</name>
        <dbReference type="ChEBI" id="CHEBI:57540"/>
    </ligand>
</feature>
<dbReference type="PRINTS" id="PR00077">
    <property type="entry name" value="GPDHDRGNASE"/>
</dbReference>
<evidence type="ECO:0000256" key="6">
    <source>
        <dbReference type="ARBA" id="ARBA00023264"/>
    </source>
</evidence>
<dbReference type="PROSITE" id="PS00957">
    <property type="entry name" value="NAD_G3PDH"/>
    <property type="match status" value="1"/>
</dbReference>
<dbReference type="STRING" id="880071.Fleli_3893"/>
<organism evidence="14 15">
    <name type="scientific">Bernardetia litoralis (strain ATCC 23117 / DSM 6794 / NBRC 15988 / NCIMB 1366 / Fx l1 / Sio-4)</name>
    <name type="common">Flexibacter litoralis</name>
    <dbReference type="NCBI Taxonomy" id="880071"/>
    <lineage>
        <taxon>Bacteria</taxon>
        <taxon>Pseudomonadati</taxon>
        <taxon>Bacteroidota</taxon>
        <taxon>Cytophagia</taxon>
        <taxon>Cytophagales</taxon>
        <taxon>Bernardetiaceae</taxon>
        <taxon>Bernardetia</taxon>
    </lineage>
</organism>
<dbReference type="InterPro" id="IPR008927">
    <property type="entry name" value="6-PGluconate_DH-like_C_sf"/>
</dbReference>
<dbReference type="GO" id="GO:0005975">
    <property type="term" value="P:carbohydrate metabolic process"/>
    <property type="evidence" value="ECO:0007669"/>
    <property type="project" value="InterPro"/>
</dbReference>
<dbReference type="SUPFAM" id="SSF51735">
    <property type="entry name" value="NAD(P)-binding Rossmann-fold domains"/>
    <property type="match status" value="1"/>
</dbReference>
<dbReference type="AlphaFoldDB" id="I4AQG2"/>
<dbReference type="RefSeq" id="WP_014799620.1">
    <property type="nucleotide sequence ID" value="NC_018018.1"/>
</dbReference>
<feature type="domain" description="Glycerol-3-phosphate dehydrogenase NAD-dependent N-terminal" evidence="12">
    <location>
        <begin position="15"/>
        <end position="168"/>
    </location>
</feature>
<evidence type="ECO:0000256" key="7">
    <source>
        <dbReference type="PIRSR" id="PIRSR000114-1"/>
    </source>
</evidence>
<evidence type="ECO:0000256" key="11">
    <source>
        <dbReference type="RuleBase" id="RU000439"/>
    </source>
</evidence>
<dbReference type="PATRIC" id="fig|880071.3.peg.3894"/>
<evidence type="ECO:0000256" key="8">
    <source>
        <dbReference type="PIRSR" id="PIRSR000114-2"/>
    </source>
</evidence>
<dbReference type="GO" id="GO:0046168">
    <property type="term" value="P:glycerol-3-phosphate catabolic process"/>
    <property type="evidence" value="ECO:0007669"/>
    <property type="project" value="InterPro"/>
</dbReference>
<sequence length="340" mass="37984">MAAFGFSDSGAPVRIAVLGGGSWATAIVKMLSENNVRINWWMRSKDDIDFIRKNHRNPRYLSSALLNIDKITPLNDLKAVIADSKYIILVVPSAFITDVFDKLDPSSFKDKIIVSAIKGMILEENVLVTEYVEKKFNVPHDKLLTIAGPCHAEEVAQERQAYLTIGGDEDEGDKFARLMRGHYIKCRTNPDLNGIQYCAVIKNVVAVACGMARGLSYGDNFQAVLVSNAVQEAKRFLDKAYPLEERDINASAYLGDLLVTSYSQFSRNRTFGNMVGRGYTVKSAQIEMGMVAEGYYAVKGLYDVTKKYKVDMPIIKAVYNTLYEKISPAIEFRILKDALQ</sequence>
<dbReference type="GO" id="GO:0051287">
    <property type="term" value="F:NAD binding"/>
    <property type="evidence" value="ECO:0007669"/>
    <property type="project" value="InterPro"/>
</dbReference>
<keyword evidence="6" id="KW-1208">Phospholipid metabolism</keyword>
<proteinExistence type="inferred from homology"/>
<feature type="binding site" evidence="9">
    <location>
        <position position="152"/>
    </location>
    <ligand>
        <name>NAD(+)</name>
        <dbReference type="ChEBI" id="CHEBI:57540"/>
    </ligand>
</feature>
<dbReference type="GO" id="GO:0141153">
    <property type="term" value="F:glycerol-3-phosphate dehydrogenase (NADP+) activity"/>
    <property type="evidence" value="ECO:0007669"/>
    <property type="project" value="RHEA"/>
</dbReference>
<evidence type="ECO:0000259" key="12">
    <source>
        <dbReference type="Pfam" id="PF01210"/>
    </source>
</evidence>
<dbReference type="eggNOG" id="COG0240">
    <property type="taxonomic scope" value="Bacteria"/>
</dbReference>
<keyword evidence="3 10" id="KW-0560">Oxidoreductase</keyword>
<feature type="binding site" evidence="9">
    <location>
        <position position="95"/>
    </location>
    <ligand>
        <name>NAD(+)</name>
        <dbReference type="ChEBI" id="CHEBI:57540"/>
    </ligand>
</feature>
<evidence type="ECO:0000259" key="13">
    <source>
        <dbReference type="Pfam" id="PF07479"/>
    </source>
</evidence>
<dbReference type="Pfam" id="PF07479">
    <property type="entry name" value="NAD_Gly3P_dh_C"/>
    <property type="match status" value="1"/>
</dbReference>
<dbReference type="EMBL" id="CP003345">
    <property type="protein sequence ID" value="AFM06197.1"/>
    <property type="molecule type" value="Genomic_DNA"/>
</dbReference>
<keyword evidence="4" id="KW-0443">Lipid metabolism</keyword>
<dbReference type="Gene3D" id="1.10.1040.10">
    <property type="entry name" value="N-(1-d-carboxylethyl)-l-norvaline Dehydrogenase, domain 2"/>
    <property type="match status" value="1"/>
</dbReference>
<dbReference type="KEGG" id="fli:Fleli_3893"/>
<dbReference type="SUPFAM" id="SSF48179">
    <property type="entry name" value="6-phosphogluconate dehydrogenase C-terminal domain-like"/>
    <property type="match status" value="1"/>
</dbReference>
<dbReference type="HOGENOM" id="CLU_033449_0_0_10"/>
<dbReference type="Pfam" id="PF01210">
    <property type="entry name" value="NAD_Gly3P_dh_N"/>
    <property type="match status" value="1"/>
</dbReference>
<dbReference type="GO" id="GO:0005829">
    <property type="term" value="C:cytosol"/>
    <property type="evidence" value="ECO:0007669"/>
    <property type="project" value="TreeGrafter"/>
</dbReference>
<dbReference type="PIRSF" id="PIRSF000114">
    <property type="entry name" value="Glycerol-3-P_dh"/>
    <property type="match status" value="1"/>
</dbReference>
<evidence type="ECO:0000256" key="1">
    <source>
        <dbReference type="ARBA" id="ARBA00011009"/>
    </source>
</evidence>
<evidence type="ECO:0000256" key="5">
    <source>
        <dbReference type="ARBA" id="ARBA00023209"/>
    </source>
</evidence>
<dbReference type="PANTHER" id="PTHR11728:SF1">
    <property type="entry name" value="GLYCEROL-3-PHOSPHATE DEHYDROGENASE [NAD(+)] 2, CHLOROPLASTIC"/>
    <property type="match status" value="1"/>
</dbReference>
<evidence type="ECO:0000256" key="3">
    <source>
        <dbReference type="ARBA" id="ARBA00023002"/>
    </source>
</evidence>
<feature type="domain" description="Glycerol-3-phosphate dehydrogenase NAD-dependent C-terminal" evidence="13">
    <location>
        <begin position="191"/>
        <end position="329"/>
    </location>
</feature>
<dbReference type="InterPro" id="IPR011128">
    <property type="entry name" value="G3P_DH_NAD-dep_N"/>
</dbReference>
<dbReference type="InterPro" id="IPR006168">
    <property type="entry name" value="G3P_DH_NAD-dep"/>
</dbReference>
<feature type="binding site" evidence="8">
    <location>
        <position position="118"/>
    </location>
    <ligand>
        <name>substrate</name>
    </ligand>
</feature>
<feature type="binding site" evidence="8">
    <location>
        <begin position="267"/>
        <end position="268"/>
    </location>
    <ligand>
        <name>substrate</name>
    </ligand>
</feature>
<comment type="catalytic activity">
    <reaction evidence="11">
        <text>sn-glycerol 3-phosphate + NADP(+) = dihydroxyacetone phosphate + NADPH + H(+)</text>
        <dbReference type="Rhea" id="RHEA:11096"/>
        <dbReference type="ChEBI" id="CHEBI:15378"/>
        <dbReference type="ChEBI" id="CHEBI:57597"/>
        <dbReference type="ChEBI" id="CHEBI:57642"/>
        <dbReference type="ChEBI" id="CHEBI:57783"/>
        <dbReference type="ChEBI" id="CHEBI:58349"/>
        <dbReference type="EC" id="1.1.1.94"/>
    </reaction>
</comment>
<evidence type="ECO:0000256" key="4">
    <source>
        <dbReference type="ARBA" id="ARBA00023098"/>
    </source>
</evidence>